<evidence type="ECO:0000256" key="5">
    <source>
        <dbReference type="ARBA" id="ARBA00022989"/>
    </source>
</evidence>
<dbReference type="Pfam" id="PF02472">
    <property type="entry name" value="ExbD"/>
    <property type="match status" value="1"/>
</dbReference>
<evidence type="ECO:0000256" key="2">
    <source>
        <dbReference type="ARBA" id="ARBA00005811"/>
    </source>
</evidence>
<reference evidence="8" key="1">
    <citation type="submission" date="2009-01" db="EMBL/GenBank/DDBJ databases">
        <title>Complete sequence of Anaeromyxobacter dehalogenans 2CP-1.</title>
        <authorList>
            <consortium name="US DOE Joint Genome Institute"/>
            <person name="Lucas S."/>
            <person name="Copeland A."/>
            <person name="Lapidus A."/>
            <person name="Glavina del Rio T."/>
            <person name="Dalin E."/>
            <person name="Tice H."/>
            <person name="Bruce D."/>
            <person name="Goodwin L."/>
            <person name="Pitluck S."/>
            <person name="Saunders E."/>
            <person name="Brettin T."/>
            <person name="Detter J.C."/>
            <person name="Han C."/>
            <person name="Larimer F."/>
            <person name="Land M."/>
            <person name="Hauser L."/>
            <person name="Kyrpides N."/>
            <person name="Ovchinnikova G."/>
            <person name="Beliaev A.S."/>
            <person name="Richardson P."/>
        </authorList>
    </citation>
    <scope>NUCLEOTIDE SEQUENCE</scope>
    <source>
        <strain evidence="8">2CP-1</strain>
    </source>
</reference>
<dbReference type="GO" id="GO:0015031">
    <property type="term" value="P:protein transport"/>
    <property type="evidence" value="ECO:0007669"/>
    <property type="project" value="UniProtKB-KW"/>
</dbReference>
<dbReference type="Gene3D" id="3.30.420.270">
    <property type="match status" value="1"/>
</dbReference>
<gene>
    <name evidence="8" type="ordered locus">A2cp1_4176</name>
</gene>
<dbReference type="KEGG" id="acp:A2cp1_4176"/>
<dbReference type="PANTHER" id="PTHR30558:SF7">
    <property type="entry name" value="TOL-PAL SYSTEM PROTEIN TOLR"/>
    <property type="match status" value="1"/>
</dbReference>
<dbReference type="InterPro" id="IPR003400">
    <property type="entry name" value="ExbD"/>
</dbReference>
<keyword evidence="7" id="KW-0813">Transport</keyword>
<dbReference type="HOGENOM" id="CLU_085305_1_2_7"/>
<organism evidence="8 9">
    <name type="scientific">Anaeromyxobacter dehalogenans (strain ATCC BAA-258 / DSM 21875 / 2CP-1)</name>
    <dbReference type="NCBI Taxonomy" id="455488"/>
    <lineage>
        <taxon>Bacteria</taxon>
        <taxon>Pseudomonadati</taxon>
        <taxon>Myxococcota</taxon>
        <taxon>Myxococcia</taxon>
        <taxon>Myxococcales</taxon>
        <taxon>Cystobacterineae</taxon>
        <taxon>Anaeromyxobacteraceae</taxon>
        <taxon>Anaeromyxobacter</taxon>
    </lineage>
</organism>
<dbReference type="RefSeq" id="WP_015935209.1">
    <property type="nucleotide sequence ID" value="NC_011891.1"/>
</dbReference>
<evidence type="ECO:0000256" key="4">
    <source>
        <dbReference type="ARBA" id="ARBA00022692"/>
    </source>
</evidence>
<dbReference type="AlphaFoldDB" id="B8JAJ4"/>
<dbReference type="Proteomes" id="UP000007089">
    <property type="component" value="Chromosome"/>
</dbReference>
<protein>
    <submittedName>
        <fullName evidence="8">Biopolymer transport protein ExbD/TolR</fullName>
    </submittedName>
</protein>
<keyword evidence="7" id="KW-0653">Protein transport</keyword>
<proteinExistence type="inferred from homology"/>
<accession>B8JAJ4</accession>
<dbReference type="PANTHER" id="PTHR30558">
    <property type="entry name" value="EXBD MEMBRANE COMPONENT OF PMF-DRIVEN MACROMOLECULE IMPORT SYSTEM"/>
    <property type="match status" value="1"/>
</dbReference>
<sequence>MALGGPSSGDGGEDEVGGGIFADINITPLTDIFLVLLIIFMVTTTAIAEAGQEKGGFKVNLPKGGKGEASQIPQDLAVAVLADGRAVVGGKVLADDALTAAFAEAAGRNAELVVLVQADEGVPHGRVVQVMELARGAGLSRLAIATRADAASGGGGGR</sequence>
<name>B8JAJ4_ANAD2</name>
<comment type="subcellular location">
    <subcellularLocation>
        <location evidence="1">Cell membrane</location>
        <topology evidence="1">Single-pass membrane protein</topology>
    </subcellularLocation>
    <subcellularLocation>
        <location evidence="7">Cell membrane</location>
        <topology evidence="7">Single-pass type II membrane protein</topology>
    </subcellularLocation>
</comment>
<keyword evidence="9" id="KW-1185">Reference proteome</keyword>
<evidence type="ECO:0000256" key="1">
    <source>
        <dbReference type="ARBA" id="ARBA00004162"/>
    </source>
</evidence>
<keyword evidence="5" id="KW-1133">Transmembrane helix</keyword>
<evidence type="ECO:0000313" key="8">
    <source>
        <dbReference type="EMBL" id="ACL67493.1"/>
    </source>
</evidence>
<dbReference type="GO" id="GO:0022857">
    <property type="term" value="F:transmembrane transporter activity"/>
    <property type="evidence" value="ECO:0007669"/>
    <property type="project" value="InterPro"/>
</dbReference>
<dbReference type="EMBL" id="CP001359">
    <property type="protein sequence ID" value="ACL67493.1"/>
    <property type="molecule type" value="Genomic_DNA"/>
</dbReference>
<evidence type="ECO:0000256" key="3">
    <source>
        <dbReference type="ARBA" id="ARBA00022475"/>
    </source>
</evidence>
<comment type="similarity">
    <text evidence="2 7">Belongs to the ExbD/TolR family.</text>
</comment>
<keyword evidence="6" id="KW-0472">Membrane</keyword>
<evidence type="ECO:0000313" key="9">
    <source>
        <dbReference type="Proteomes" id="UP000007089"/>
    </source>
</evidence>
<dbReference type="GO" id="GO:0005886">
    <property type="term" value="C:plasma membrane"/>
    <property type="evidence" value="ECO:0007669"/>
    <property type="project" value="UniProtKB-SubCell"/>
</dbReference>
<keyword evidence="3" id="KW-1003">Cell membrane</keyword>
<keyword evidence="4 7" id="KW-0812">Transmembrane</keyword>
<evidence type="ECO:0000256" key="7">
    <source>
        <dbReference type="RuleBase" id="RU003879"/>
    </source>
</evidence>
<evidence type="ECO:0000256" key="6">
    <source>
        <dbReference type="ARBA" id="ARBA00023136"/>
    </source>
</evidence>